<dbReference type="Pfam" id="PF01106">
    <property type="entry name" value="NifU"/>
    <property type="match status" value="1"/>
</dbReference>
<feature type="region of interest" description="Disordered" evidence="1">
    <location>
        <begin position="1"/>
        <end position="21"/>
    </location>
</feature>
<reference evidence="3 4" key="1">
    <citation type="submission" date="2019-08" db="EMBL/GenBank/DDBJ databases">
        <title>Identification of a novel species of the genus Boseongicola.</title>
        <authorList>
            <person name="Zhang X.-Q."/>
        </authorList>
    </citation>
    <scope>NUCLEOTIDE SEQUENCE [LARGE SCALE GENOMIC DNA]</scope>
    <source>
        <strain evidence="3 4">HY14</strain>
    </source>
</reference>
<evidence type="ECO:0000259" key="2">
    <source>
        <dbReference type="SMART" id="SM00932"/>
    </source>
</evidence>
<dbReference type="InterPro" id="IPR014824">
    <property type="entry name" value="Nfu/NifU_N"/>
</dbReference>
<dbReference type="InterPro" id="IPR001075">
    <property type="entry name" value="NIF_FeS_clus_asmbl_NifU_C"/>
</dbReference>
<sequence>MSDPATNLRIRAQPSPRDPDAMRFLLDAPVQQGAGPASFDGPGADAPLARALFAVDGVRRVEATGESIHVRKSPDAQWQDMKSPIAAAIRATLASTGSPLGTVKDATVGDGDAGILVAVRDLLEQRINPSIASHGGHIDAEDVVDGVVYLRMSGGCQGCAASQLTLRGGVERTLRAALPDLKGIVDVTDHQAGAKPFYAGAPATGAPLASPVAAPAKASPDPAPPLATRIREHLETLPPSSPIITYGALARALGLWRPGSVRRITRALEDTMREDAHADRPFIAARAVSRAKDGLPAKGFFDLARELARGPGKDDTERAFHSRELERLNSMGYERAGP</sequence>
<proteinExistence type="predicted"/>
<evidence type="ECO:0000313" key="3">
    <source>
        <dbReference type="EMBL" id="TYB81048.1"/>
    </source>
</evidence>
<dbReference type="SMART" id="SM00932">
    <property type="entry name" value="Nfu_N"/>
    <property type="match status" value="1"/>
</dbReference>
<dbReference type="PANTHER" id="PTHR11178">
    <property type="entry name" value="IRON-SULFUR CLUSTER SCAFFOLD PROTEIN NFU-RELATED"/>
    <property type="match status" value="1"/>
</dbReference>
<dbReference type="Proteomes" id="UP000322080">
    <property type="component" value="Unassembled WGS sequence"/>
</dbReference>
<dbReference type="InterPro" id="IPR034904">
    <property type="entry name" value="FSCA_dom_sf"/>
</dbReference>
<dbReference type="InterPro" id="IPR036498">
    <property type="entry name" value="Nfu/NifU_N_sf"/>
</dbReference>
<dbReference type="GO" id="GO:0051536">
    <property type="term" value="F:iron-sulfur cluster binding"/>
    <property type="evidence" value="ECO:0007669"/>
    <property type="project" value="InterPro"/>
</dbReference>
<dbReference type="EMBL" id="VSIY01000009">
    <property type="protein sequence ID" value="TYB81048.1"/>
    <property type="molecule type" value="Genomic_DNA"/>
</dbReference>
<accession>A0A5D0RK69</accession>
<name>A0A5D0RK69_9RHOB</name>
<dbReference type="Pfam" id="PF08712">
    <property type="entry name" value="Nfu_N"/>
    <property type="match status" value="1"/>
</dbReference>
<dbReference type="RefSeq" id="WP_148378111.1">
    <property type="nucleotide sequence ID" value="NZ_VSIY01000009.1"/>
</dbReference>
<dbReference type="SUPFAM" id="SSF110836">
    <property type="entry name" value="Hypothetical protein SAV1430"/>
    <property type="match status" value="1"/>
</dbReference>
<comment type="caution">
    <text evidence="3">The sequence shown here is derived from an EMBL/GenBank/DDBJ whole genome shotgun (WGS) entry which is preliminary data.</text>
</comment>
<dbReference type="Gene3D" id="3.30.1370.70">
    <property type="entry name" value="Scaffold protein Nfu/NifU, N-terminal domain"/>
    <property type="match status" value="1"/>
</dbReference>
<gene>
    <name evidence="3" type="ORF">FVF75_11435</name>
</gene>
<evidence type="ECO:0000313" key="4">
    <source>
        <dbReference type="Proteomes" id="UP000322080"/>
    </source>
</evidence>
<dbReference type="GO" id="GO:0005506">
    <property type="term" value="F:iron ion binding"/>
    <property type="evidence" value="ECO:0007669"/>
    <property type="project" value="InterPro"/>
</dbReference>
<dbReference type="SUPFAM" id="SSF117916">
    <property type="entry name" value="Fe-S cluster assembly (FSCA) domain-like"/>
    <property type="match status" value="1"/>
</dbReference>
<keyword evidence="4" id="KW-1185">Reference proteome</keyword>
<organism evidence="3 4">
    <name type="scientific">Maritimibacter fusiformis</name>
    <dbReference type="NCBI Taxonomy" id="2603819"/>
    <lineage>
        <taxon>Bacteria</taxon>
        <taxon>Pseudomonadati</taxon>
        <taxon>Pseudomonadota</taxon>
        <taxon>Alphaproteobacteria</taxon>
        <taxon>Rhodobacterales</taxon>
        <taxon>Roseobacteraceae</taxon>
        <taxon>Maritimibacter</taxon>
    </lineage>
</organism>
<dbReference type="GO" id="GO:0016226">
    <property type="term" value="P:iron-sulfur cluster assembly"/>
    <property type="evidence" value="ECO:0007669"/>
    <property type="project" value="InterPro"/>
</dbReference>
<feature type="domain" description="Scaffold protein Nfu/NifU N-terminal" evidence="2">
    <location>
        <begin position="10"/>
        <end position="96"/>
    </location>
</feature>
<dbReference type="AlphaFoldDB" id="A0A5D0RK69"/>
<evidence type="ECO:0000256" key="1">
    <source>
        <dbReference type="SAM" id="MobiDB-lite"/>
    </source>
</evidence>
<protein>
    <submittedName>
        <fullName evidence="3">NifU family protein</fullName>
    </submittedName>
</protein>
<dbReference type="Gene3D" id="3.30.300.130">
    <property type="entry name" value="Fe-S cluster assembly (FSCA)"/>
    <property type="match status" value="1"/>
</dbReference>